<dbReference type="Proteomes" id="UP000276215">
    <property type="component" value="Unassembled WGS sequence"/>
</dbReference>
<feature type="region of interest" description="Disordered" evidence="1">
    <location>
        <begin position="282"/>
        <end position="318"/>
    </location>
</feature>
<feature type="compositionally biased region" description="Polar residues" evidence="1">
    <location>
        <begin position="41"/>
        <end position="50"/>
    </location>
</feature>
<feature type="compositionally biased region" description="Acidic residues" evidence="1">
    <location>
        <begin position="85"/>
        <end position="106"/>
    </location>
</feature>
<feature type="compositionally biased region" description="Polar residues" evidence="1">
    <location>
        <begin position="56"/>
        <end position="69"/>
    </location>
</feature>
<proteinExistence type="predicted"/>
<feature type="compositionally biased region" description="Low complexity" evidence="1">
    <location>
        <begin position="306"/>
        <end position="318"/>
    </location>
</feature>
<feature type="region of interest" description="Disordered" evidence="1">
    <location>
        <begin position="1"/>
        <end position="168"/>
    </location>
</feature>
<keyword evidence="3" id="KW-1185">Reference proteome</keyword>
<accession>A0A3N4IU29</accession>
<evidence type="ECO:0000313" key="2">
    <source>
        <dbReference type="EMBL" id="RPA89449.1"/>
    </source>
</evidence>
<name>A0A3N4IU29_9PEZI</name>
<protein>
    <submittedName>
        <fullName evidence="2">Uncharacterized protein</fullName>
    </submittedName>
</protein>
<feature type="region of interest" description="Disordered" evidence="1">
    <location>
        <begin position="345"/>
        <end position="384"/>
    </location>
</feature>
<feature type="compositionally biased region" description="Basic and acidic residues" evidence="1">
    <location>
        <begin position="74"/>
        <end position="84"/>
    </location>
</feature>
<evidence type="ECO:0000256" key="1">
    <source>
        <dbReference type="SAM" id="MobiDB-lite"/>
    </source>
</evidence>
<feature type="compositionally biased region" description="Low complexity" evidence="1">
    <location>
        <begin position="21"/>
        <end position="31"/>
    </location>
</feature>
<sequence length="413" mass="45658">MSTMPKGRSQRKKSPETAPQGRSGKGSSSRGRFNDGIRSAPTFTSLNMPQSEAGPSGSSTIQWNNSQPGGQKPRVREEAQKSNVEEEEEEGSDQDSQQDSDEEMADITEKRWVNTAEPTESLLSSGRPPRAKSYHKGDTLSYVHTVATYSPAELPPRRTSSKRKDGTEKRTLHRFTNEEHRFIWFYRHDLGASRGDVYVHFNEYFGHQLRKDSIANTYERLCKKRPVDICEAQHTEPWAVGENYEPGGASAQDAITVSDGESTDYHTEGSSEMYSDEEFYTPTPVSKGKESATGFTKPEDKVSAFGPPTQTTQQSTGSSFVTAGGQHITKQYLDSQHLYAPTIASGSSSHPGIGGSAYHQGALSERPIAKPPAPSTMSEKAAGKRKVHFDSECTEYEYDLEAVKKRVKSQDDH</sequence>
<evidence type="ECO:0000313" key="3">
    <source>
        <dbReference type="Proteomes" id="UP000276215"/>
    </source>
</evidence>
<reference evidence="2 3" key="1">
    <citation type="journal article" date="2018" name="Nat. Ecol. Evol.">
        <title>Pezizomycetes genomes reveal the molecular basis of ectomycorrhizal truffle lifestyle.</title>
        <authorList>
            <person name="Murat C."/>
            <person name="Payen T."/>
            <person name="Noel B."/>
            <person name="Kuo A."/>
            <person name="Morin E."/>
            <person name="Chen J."/>
            <person name="Kohler A."/>
            <person name="Krizsan K."/>
            <person name="Balestrini R."/>
            <person name="Da Silva C."/>
            <person name="Montanini B."/>
            <person name="Hainaut M."/>
            <person name="Levati E."/>
            <person name="Barry K.W."/>
            <person name="Belfiori B."/>
            <person name="Cichocki N."/>
            <person name="Clum A."/>
            <person name="Dockter R.B."/>
            <person name="Fauchery L."/>
            <person name="Guy J."/>
            <person name="Iotti M."/>
            <person name="Le Tacon F."/>
            <person name="Lindquist E.A."/>
            <person name="Lipzen A."/>
            <person name="Malagnac F."/>
            <person name="Mello A."/>
            <person name="Molinier V."/>
            <person name="Miyauchi S."/>
            <person name="Poulain J."/>
            <person name="Riccioni C."/>
            <person name="Rubini A."/>
            <person name="Sitrit Y."/>
            <person name="Splivallo R."/>
            <person name="Traeger S."/>
            <person name="Wang M."/>
            <person name="Zifcakova L."/>
            <person name="Wipf D."/>
            <person name="Zambonelli A."/>
            <person name="Paolocci F."/>
            <person name="Nowrousian M."/>
            <person name="Ottonello S."/>
            <person name="Baldrian P."/>
            <person name="Spatafora J.W."/>
            <person name="Henrissat B."/>
            <person name="Nagy L.G."/>
            <person name="Aury J.M."/>
            <person name="Wincker P."/>
            <person name="Grigoriev I.V."/>
            <person name="Bonfante P."/>
            <person name="Martin F.M."/>
        </authorList>
    </citation>
    <scope>NUCLEOTIDE SEQUENCE [LARGE SCALE GENOMIC DNA]</scope>
    <source>
        <strain evidence="2 3">120613-1</strain>
    </source>
</reference>
<gene>
    <name evidence="2" type="ORF">L873DRAFT_653114</name>
</gene>
<dbReference type="OrthoDB" id="5481499at2759"/>
<organism evidence="2 3">
    <name type="scientific">Choiromyces venosus 120613-1</name>
    <dbReference type="NCBI Taxonomy" id="1336337"/>
    <lineage>
        <taxon>Eukaryota</taxon>
        <taxon>Fungi</taxon>
        <taxon>Dikarya</taxon>
        <taxon>Ascomycota</taxon>
        <taxon>Pezizomycotina</taxon>
        <taxon>Pezizomycetes</taxon>
        <taxon>Pezizales</taxon>
        <taxon>Tuberaceae</taxon>
        <taxon>Choiromyces</taxon>
    </lineage>
</organism>
<dbReference type="AlphaFoldDB" id="A0A3N4IU29"/>
<dbReference type="EMBL" id="ML120579">
    <property type="protein sequence ID" value="RPA89449.1"/>
    <property type="molecule type" value="Genomic_DNA"/>
</dbReference>